<dbReference type="InterPro" id="IPR002634">
    <property type="entry name" value="BolA"/>
</dbReference>
<proteinExistence type="inferred from homology"/>
<dbReference type="GO" id="GO:0005759">
    <property type="term" value="C:mitochondrial matrix"/>
    <property type="evidence" value="ECO:0007669"/>
    <property type="project" value="TreeGrafter"/>
</dbReference>
<dbReference type="InParanoid" id="A0A0H2RDA4"/>
<dbReference type="InterPro" id="IPR036065">
    <property type="entry name" value="BolA-like_sf"/>
</dbReference>
<comment type="similarity">
    <text evidence="1 2">Belongs to the BolA/IbaG family.</text>
</comment>
<evidence type="ECO:0000256" key="1">
    <source>
        <dbReference type="ARBA" id="ARBA00005578"/>
    </source>
</evidence>
<dbReference type="FunCoup" id="A0A0H2RDA4">
    <property type="interactions" value="83"/>
</dbReference>
<protein>
    <submittedName>
        <fullName evidence="3">Bola-like protein</fullName>
    </submittedName>
</protein>
<evidence type="ECO:0000313" key="4">
    <source>
        <dbReference type="Proteomes" id="UP000053477"/>
    </source>
</evidence>
<organism evidence="3 4">
    <name type="scientific">Schizopora paradoxa</name>
    <dbReference type="NCBI Taxonomy" id="27342"/>
    <lineage>
        <taxon>Eukaryota</taxon>
        <taxon>Fungi</taxon>
        <taxon>Dikarya</taxon>
        <taxon>Basidiomycota</taxon>
        <taxon>Agaricomycotina</taxon>
        <taxon>Agaricomycetes</taxon>
        <taxon>Hymenochaetales</taxon>
        <taxon>Schizoporaceae</taxon>
        <taxon>Schizopora</taxon>
    </lineage>
</organism>
<name>A0A0H2RDA4_9AGAM</name>
<dbReference type="PANTHER" id="PTHR46188:SF1">
    <property type="entry name" value="BOLA-LIKE PROTEIN 3"/>
    <property type="match status" value="1"/>
</dbReference>
<evidence type="ECO:0000256" key="2">
    <source>
        <dbReference type="RuleBase" id="RU003860"/>
    </source>
</evidence>
<dbReference type="Gene3D" id="3.30.300.90">
    <property type="entry name" value="BolA-like"/>
    <property type="match status" value="1"/>
</dbReference>
<gene>
    <name evidence="3" type="ORF">SCHPADRAFT_836653</name>
</gene>
<dbReference type="EMBL" id="KQ086136">
    <property type="protein sequence ID" value="KLO07478.1"/>
    <property type="molecule type" value="Genomic_DNA"/>
</dbReference>
<dbReference type="PANTHER" id="PTHR46188">
    <property type="entry name" value="BOLA-LIKE PROTEIN 3"/>
    <property type="match status" value="1"/>
</dbReference>
<sequence>MHAIKRYPRVPAINVIGKSQRFSVQRHAFAIRAYSTPPPDDMDEGERNIHEKLSKRFDTSRVQVQDVSGGCGTFYAITIASKAFTGIPTVKQHRLVNETLKSEISGIHGLQVCIATIALSFAQRANCHVVEDHCGRSLGIKKLLV</sequence>
<dbReference type="AlphaFoldDB" id="A0A0H2RDA4"/>
<dbReference type="STRING" id="27342.A0A0H2RDA4"/>
<dbReference type="Pfam" id="PF01722">
    <property type="entry name" value="BolA"/>
    <property type="match status" value="1"/>
</dbReference>
<dbReference type="Proteomes" id="UP000053477">
    <property type="component" value="Unassembled WGS sequence"/>
</dbReference>
<keyword evidence="4" id="KW-1185">Reference proteome</keyword>
<accession>A0A0H2RDA4</accession>
<dbReference type="InterPro" id="IPR052275">
    <property type="entry name" value="Mt_Fe-S_assembly_factor"/>
</dbReference>
<dbReference type="SUPFAM" id="SSF82657">
    <property type="entry name" value="BolA-like"/>
    <property type="match status" value="1"/>
</dbReference>
<reference evidence="3 4" key="1">
    <citation type="submission" date="2015-04" db="EMBL/GenBank/DDBJ databases">
        <title>Complete genome sequence of Schizopora paradoxa KUC8140, a cosmopolitan wood degrader in East Asia.</title>
        <authorList>
            <consortium name="DOE Joint Genome Institute"/>
            <person name="Min B."/>
            <person name="Park H."/>
            <person name="Jang Y."/>
            <person name="Kim J.-J."/>
            <person name="Kim K.H."/>
            <person name="Pangilinan J."/>
            <person name="Lipzen A."/>
            <person name="Riley R."/>
            <person name="Grigoriev I.V."/>
            <person name="Spatafora J.W."/>
            <person name="Choi I.-G."/>
        </authorList>
    </citation>
    <scope>NUCLEOTIDE SEQUENCE [LARGE SCALE GENOMIC DNA]</scope>
    <source>
        <strain evidence="3 4">KUC8140</strain>
    </source>
</reference>
<dbReference type="OrthoDB" id="203381at2759"/>
<evidence type="ECO:0000313" key="3">
    <source>
        <dbReference type="EMBL" id="KLO07478.1"/>
    </source>
</evidence>